<keyword evidence="1" id="KW-0433">Leucine-rich repeat</keyword>
<protein>
    <recommendedName>
        <fullName evidence="4">TIR domain-containing protein</fullName>
    </recommendedName>
</protein>
<comment type="caution">
    <text evidence="5">The sequence shown here is derived from an EMBL/GenBank/DDBJ whole genome shotgun (WGS) entry which is preliminary data.</text>
</comment>
<evidence type="ECO:0000256" key="2">
    <source>
        <dbReference type="ARBA" id="ARBA00022737"/>
    </source>
</evidence>
<evidence type="ECO:0000256" key="1">
    <source>
        <dbReference type="ARBA" id="ARBA00022614"/>
    </source>
</evidence>
<dbReference type="InterPro" id="IPR003591">
    <property type="entry name" value="Leu-rich_rpt_typical-subtyp"/>
</dbReference>
<dbReference type="Pfam" id="PF23598">
    <property type="entry name" value="LRR_14"/>
    <property type="match status" value="1"/>
</dbReference>
<evidence type="ECO:0000313" key="5">
    <source>
        <dbReference type="EMBL" id="KAF3972630.1"/>
    </source>
</evidence>
<dbReference type="SUPFAM" id="SSF52058">
    <property type="entry name" value="L domain-like"/>
    <property type="match status" value="2"/>
</dbReference>
<dbReference type="SMART" id="SM00255">
    <property type="entry name" value="TIR"/>
    <property type="match status" value="1"/>
</dbReference>
<dbReference type="SUPFAM" id="SSF52200">
    <property type="entry name" value="Toll/Interleukin receptor TIR domain"/>
    <property type="match status" value="1"/>
</dbReference>
<dbReference type="Gene3D" id="3.40.50.10140">
    <property type="entry name" value="Toll/interleukin-1 receptor homology (TIR) domain"/>
    <property type="match status" value="1"/>
</dbReference>
<dbReference type="InterPro" id="IPR035897">
    <property type="entry name" value="Toll_tir_struct_dom_sf"/>
</dbReference>
<dbReference type="EMBL" id="JRKL02000315">
    <property type="protein sequence ID" value="KAF3972630.1"/>
    <property type="molecule type" value="Genomic_DNA"/>
</dbReference>
<dbReference type="FunFam" id="3.40.50.10140:FF:000007">
    <property type="entry name" value="Disease resistance protein (TIR-NBS-LRR class)"/>
    <property type="match status" value="1"/>
</dbReference>
<dbReference type="GO" id="GO:0006952">
    <property type="term" value="P:defense response"/>
    <property type="evidence" value="ECO:0007669"/>
    <property type="project" value="InterPro"/>
</dbReference>
<dbReference type="Pfam" id="PF00560">
    <property type="entry name" value="LRR_1"/>
    <property type="match status" value="2"/>
</dbReference>
<dbReference type="PANTHER" id="PTHR11017">
    <property type="entry name" value="LEUCINE-RICH REPEAT-CONTAINING PROTEIN"/>
    <property type="match status" value="1"/>
</dbReference>
<proteinExistence type="predicted"/>
<sequence>MADNNVADEAISSYEVSRLRWHVFLSFRGEDTRYPFIDKLYTSLHNKGIRAFRDDDGLGRGDDIAPTLLEAIEESAASIVVISQNYASSRWCLEELSKICECNRLILPVFYQVDPSDVRKQGGPFFGKHFGEHEEKVIEKEKVKKWREAMKTAGGKAGYVFQDKDKDSDDAQAKLIQLLVKRVLEELDNPGTRSRLWDRDEIMTVLKDEKGTRCIEGIVLDFEGKPIVQDPSGERISMENLQRKPNFTSALTYAKEKYKKFLQDNAEKEREALLCTKPFESMVNLRLLQINNVRLEGKYKYLPAGLKWLQWKGCPLKALPSDFCPRELAVLDLSRSGIEKVWGSYTNKVAENLMVMNLSRCYNLAAIPDLSGNHALEKLILVELPESIFRLTKLEKIDLNHCQLLRRLPNCIGKLSSLKELSLNNSAMEEIPDSVGSLSNLEMLSLMWCGSLTAIPDSVGSLISLTQLLLNGSAIKELPISIGSLSYLKELSVGNCKDLSKLPDSIEGLASMVELQLDRTPITHLPDQVGALKMLRKLEMRNCKDLRFLPESIGSMLALTTLNLFGANISELPESTGMLENLILLRLNKCTQLCKLPSSIGNLKSLRHLWMEETAVTELPESFGMLSSLMILKMDKKPYIELSGNSVPNSIEFPTSFSNLCSLVELNARAWKLCGKIPDDFEKLSSLESLNLGYNNFFSLPSSLTGLFNLKKLLLPYCKELKSLPPLPSNLEEVNVANCTALESVSDLSNLARLQDLNLANCEKVVDIPGLECLKSLTRLHMCGCKACSSVVKSRLSKVCLRNIRTLSMPGSKIPDWFSREVVRFSERKNLKIKGVIICVVVSLDLQIQDDLRDQDPIIAGIEAILVKMNEPLYTIMLELKGVPTTHEDHLYLCRFPDHHPIVSKLKDGYEISIIEHDPPIIKGLKLKKYGIHLVYEDDDDYDGDEESLDESQLSISEKLNLKTRSLPLQIVSSFFLFTSDQIVPLQIISSFFVFKSNRAPSSSNHLCSSSHMMLFFK</sequence>
<keyword evidence="2" id="KW-0677">Repeat</keyword>
<dbReference type="PANTHER" id="PTHR11017:SF385">
    <property type="entry name" value="DISEASE RESISTANCE PROTEIN (TIR-NBS-LRR CLASS)-RELATED"/>
    <property type="match status" value="1"/>
</dbReference>
<dbReference type="SMART" id="SM00369">
    <property type="entry name" value="LRR_TYP"/>
    <property type="match status" value="7"/>
</dbReference>
<reference evidence="5" key="1">
    <citation type="submission" date="2020-03" db="EMBL/GenBank/DDBJ databases">
        <title>Castanea mollissima Vanexum genome sequencing.</title>
        <authorList>
            <person name="Staton M."/>
        </authorList>
    </citation>
    <scope>NUCLEOTIDE SEQUENCE</scope>
    <source>
        <tissue evidence="5">Leaf</tissue>
    </source>
</reference>
<organism evidence="5 6">
    <name type="scientific">Castanea mollissima</name>
    <name type="common">Chinese chestnut</name>
    <dbReference type="NCBI Taxonomy" id="60419"/>
    <lineage>
        <taxon>Eukaryota</taxon>
        <taxon>Viridiplantae</taxon>
        <taxon>Streptophyta</taxon>
        <taxon>Embryophyta</taxon>
        <taxon>Tracheophyta</taxon>
        <taxon>Spermatophyta</taxon>
        <taxon>Magnoliopsida</taxon>
        <taxon>eudicotyledons</taxon>
        <taxon>Gunneridae</taxon>
        <taxon>Pentapetalae</taxon>
        <taxon>rosids</taxon>
        <taxon>fabids</taxon>
        <taxon>Fagales</taxon>
        <taxon>Fagaceae</taxon>
        <taxon>Castanea</taxon>
    </lineage>
</organism>
<evidence type="ECO:0000313" key="6">
    <source>
        <dbReference type="Proteomes" id="UP000737018"/>
    </source>
</evidence>
<dbReference type="Pfam" id="PF01582">
    <property type="entry name" value="TIR"/>
    <property type="match status" value="1"/>
</dbReference>
<accession>A0A8J4RNA7</accession>
<evidence type="ECO:0000256" key="3">
    <source>
        <dbReference type="ARBA" id="ARBA00023027"/>
    </source>
</evidence>
<evidence type="ECO:0000259" key="4">
    <source>
        <dbReference type="PROSITE" id="PS50104"/>
    </source>
</evidence>
<name>A0A8J4RNA7_9ROSI</name>
<keyword evidence="3" id="KW-0520">NAD</keyword>
<dbReference type="InterPro" id="IPR055414">
    <property type="entry name" value="LRR_R13L4/SHOC2-like"/>
</dbReference>
<dbReference type="OrthoDB" id="2018313at2759"/>
<dbReference type="PROSITE" id="PS50104">
    <property type="entry name" value="TIR"/>
    <property type="match status" value="1"/>
</dbReference>
<gene>
    <name evidence="5" type="ORF">CMV_003891</name>
</gene>
<dbReference type="Gene3D" id="3.80.10.10">
    <property type="entry name" value="Ribonuclease Inhibitor"/>
    <property type="match status" value="3"/>
</dbReference>
<dbReference type="GO" id="GO:0007165">
    <property type="term" value="P:signal transduction"/>
    <property type="evidence" value="ECO:0007669"/>
    <property type="project" value="InterPro"/>
</dbReference>
<feature type="domain" description="TIR" evidence="4">
    <location>
        <begin position="19"/>
        <end position="187"/>
    </location>
</feature>
<dbReference type="InterPro" id="IPR032675">
    <property type="entry name" value="LRR_dom_sf"/>
</dbReference>
<keyword evidence="6" id="KW-1185">Reference proteome</keyword>
<dbReference type="Proteomes" id="UP000737018">
    <property type="component" value="Unassembled WGS sequence"/>
</dbReference>
<dbReference type="InterPro" id="IPR001611">
    <property type="entry name" value="Leu-rich_rpt"/>
</dbReference>
<dbReference type="InterPro" id="IPR000157">
    <property type="entry name" value="TIR_dom"/>
</dbReference>
<dbReference type="InterPro" id="IPR044974">
    <property type="entry name" value="Disease_R_plants"/>
</dbReference>
<dbReference type="AlphaFoldDB" id="A0A8J4RNA7"/>